<evidence type="ECO:0000313" key="1">
    <source>
        <dbReference type="EMBL" id="KAF2244154.1"/>
    </source>
</evidence>
<keyword evidence="2" id="KW-1185">Reference proteome</keyword>
<dbReference type="RefSeq" id="XP_033679158.1">
    <property type="nucleotide sequence ID" value="XM_033831170.1"/>
</dbReference>
<dbReference type="EMBL" id="ML987203">
    <property type="protein sequence ID" value="KAF2244154.1"/>
    <property type="molecule type" value="Genomic_DNA"/>
</dbReference>
<sequence length="306" mass="34323">MGEFTFPALAAGPPSRRNWYKELLDDPQCAGNPARVQEAYETHREAYGLNQCRAFLAAGMNPVTPDQALIKHLERERRRNASKNGPVDLSNDLDGQDVNCLVIWARPPPQIITLIQNLQQRIASLVGPDIYLIPSKDLHLSVIELSHRHSAPHLRAVENEVEVSRIQQILNSVSNLPRKPRLISPQLSFDKMGIALNFIPTKEDPYTYHHLRSDMHALALESGVSIDMCYTAPSAHVTLGRFIGNAFFEGPEGRKEFATLVGEINEELRDSDVPEWVVGKNTGLELQLGYLKFGREREKADMLGKC</sequence>
<dbReference type="GeneID" id="54584500"/>
<dbReference type="AlphaFoldDB" id="A0A6A6I0X9"/>
<gene>
    <name evidence="1" type="ORF">BU26DRAFT_533665</name>
</gene>
<evidence type="ECO:0000313" key="2">
    <source>
        <dbReference type="Proteomes" id="UP000800094"/>
    </source>
</evidence>
<evidence type="ECO:0008006" key="3">
    <source>
        <dbReference type="Google" id="ProtNLM"/>
    </source>
</evidence>
<proteinExistence type="predicted"/>
<dbReference type="SUPFAM" id="SSF55144">
    <property type="entry name" value="LigT-like"/>
    <property type="match status" value="1"/>
</dbReference>
<dbReference type="InterPro" id="IPR009097">
    <property type="entry name" value="Cyclic_Pdiesterase"/>
</dbReference>
<dbReference type="OrthoDB" id="2967263at2759"/>
<reference evidence="1" key="1">
    <citation type="journal article" date="2020" name="Stud. Mycol.">
        <title>101 Dothideomycetes genomes: a test case for predicting lifestyles and emergence of pathogens.</title>
        <authorList>
            <person name="Haridas S."/>
            <person name="Albert R."/>
            <person name="Binder M."/>
            <person name="Bloem J."/>
            <person name="Labutti K."/>
            <person name="Salamov A."/>
            <person name="Andreopoulos B."/>
            <person name="Baker S."/>
            <person name="Barry K."/>
            <person name="Bills G."/>
            <person name="Bluhm B."/>
            <person name="Cannon C."/>
            <person name="Castanera R."/>
            <person name="Culley D."/>
            <person name="Daum C."/>
            <person name="Ezra D."/>
            <person name="Gonzalez J."/>
            <person name="Henrissat B."/>
            <person name="Kuo A."/>
            <person name="Liang C."/>
            <person name="Lipzen A."/>
            <person name="Lutzoni F."/>
            <person name="Magnuson J."/>
            <person name="Mondo S."/>
            <person name="Nolan M."/>
            <person name="Ohm R."/>
            <person name="Pangilinan J."/>
            <person name="Park H.-J."/>
            <person name="Ramirez L."/>
            <person name="Alfaro M."/>
            <person name="Sun H."/>
            <person name="Tritt A."/>
            <person name="Yoshinaga Y."/>
            <person name="Zwiers L.-H."/>
            <person name="Turgeon B."/>
            <person name="Goodwin S."/>
            <person name="Spatafora J."/>
            <person name="Crous P."/>
            <person name="Grigoriev I."/>
        </authorList>
    </citation>
    <scope>NUCLEOTIDE SEQUENCE</scope>
    <source>
        <strain evidence="1">CBS 122368</strain>
    </source>
</reference>
<protein>
    <recommendedName>
        <fullName evidence="3">RNA ligase/cyclic nucleotide phosphodiesterase</fullName>
    </recommendedName>
</protein>
<accession>A0A6A6I0X9</accession>
<organism evidence="1 2">
    <name type="scientific">Trematosphaeria pertusa</name>
    <dbReference type="NCBI Taxonomy" id="390896"/>
    <lineage>
        <taxon>Eukaryota</taxon>
        <taxon>Fungi</taxon>
        <taxon>Dikarya</taxon>
        <taxon>Ascomycota</taxon>
        <taxon>Pezizomycotina</taxon>
        <taxon>Dothideomycetes</taxon>
        <taxon>Pleosporomycetidae</taxon>
        <taxon>Pleosporales</taxon>
        <taxon>Massarineae</taxon>
        <taxon>Trematosphaeriaceae</taxon>
        <taxon>Trematosphaeria</taxon>
    </lineage>
</organism>
<dbReference type="Proteomes" id="UP000800094">
    <property type="component" value="Unassembled WGS sequence"/>
</dbReference>
<name>A0A6A6I0X9_9PLEO</name>